<keyword evidence="5" id="KW-0378">Hydrolase</keyword>
<dbReference type="GO" id="GO:0004190">
    <property type="term" value="F:aspartic-type endopeptidase activity"/>
    <property type="evidence" value="ECO:0007669"/>
    <property type="project" value="UniProtKB-KW"/>
</dbReference>
<feature type="domain" description="Peptidase A1" evidence="8">
    <location>
        <begin position="94"/>
        <end position="439"/>
    </location>
</feature>
<dbReference type="FunFam" id="2.40.70.10:FF:000016">
    <property type="entry name" value="Probable aspartic protease At2g35615"/>
    <property type="match status" value="1"/>
</dbReference>
<sequence length="447" mass="47925">MAATFLTILLSLLLLLQSSPTYSIRSHAQKGFVLDLIHRDSPSSPLHDPISTLSDRLRHSAERSFSRFAHLSSRTSAASNGTMAMRVRPGLGEYLVKLGIGTPAVEYLMIIDTGSDLIWTQCLPCQKCFRQPSHIFDPRNSSTFENLGCNSSLCSMVGRCNLRKQCQYAYDYGDHSFTKGIMASETLAFEVNSGQSIKVPNISFGCGHKNGGTFYGDGAAGILGLGGGPLSLISQLGSSVDYKFSYCLTWPQSNSSSSLKFGASAEPPATVRHVVKTPLVKPSEADTGYYYLALKDISVGKKKLNVPAGTFEPTPTGDGGAIIDSGTTNTLLTSKAYSLLEAALKSAVKLPPVTSPVDYLDLCFSFVDDNELDRLPNVTLHLEGGDWLLSPANAFAVAGKGVICSTFVPVSQPLTIVGSRAQVDVYVEYDLKKRVLSIAPTDCSMSG</sequence>
<dbReference type="InterPro" id="IPR051708">
    <property type="entry name" value="Plant_Aspart_Prot_A1"/>
</dbReference>
<feature type="chain" id="PRO_5023938174" description="Peptidase A1 domain-containing protein" evidence="7">
    <location>
        <begin position="24"/>
        <end position="447"/>
    </location>
</feature>
<evidence type="ECO:0000256" key="6">
    <source>
        <dbReference type="ARBA" id="ARBA00023180"/>
    </source>
</evidence>
<evidence type="ECO:0000256" key="3">
    <source>
        <dbReference type="ARBA" id="ARBA00022729"/>
    </source>
</evidence>
<dbReference type="PANTHER" id="PTHR47967:SF128">
    <property type="entry name" value="ASPARTIC PROTEINASE CDR1-LIKE"/>
    <property type="match status" value="1"/>
</dbReference>
<accession>A0A5K1DHY9</accession>
<dbReference type="SUPFAM" id="SSF50630">
    <property type="entry name" value="Acid proteases"/>
    <property type="match status" value="1"/>
</dbReference>
<feature type="signal peptide" evidence="7">
    <location>
        <begin position="1"/>
        <end position="23"/>
    </location>
</feature>
<dbReference type="InterPro" id="IPR021109">
    <property type="entry name" value="Peptidase_aspartic_dom_sf"/>
</dbReference>
<evidence type="ECO:0000256" key="5">
    <source>
        <dbReference type="ARBA" id="ARBA00022801"/>
    </source>
</evidence>
<evidence type="ECO:0000259" key="8">
    <source>
        <dbReference type="PROSITE" id="PS51767"/>
    </source>
</evidence>
<dbReference type="Pfam" id="PF14541">
    <property type="entry name" value="TAXi_C"/>
    <property type="match status" value="1"/>
</dbReference>
<proteinExistence type="inferred from homology"/>
<dbReference type="InterPro" id="IPR034161">
    <property type="entry name" value="Pepsin-like_plant"/>
</dbReference>
<dbReference type="OrthoDB" id="2747330at2759"/>
<evidence type="ECO:0000313" key="9">
    <source>
        <dbReference type="EMBL" id="VVW38512.1"/>
    </source>
</evidence>
<dbReference type="Gene3D" id="2.40.70.10">
    <property type="entry name" value="Acid Proteases"/>
    <property type="match status" value="2"/>
</dbReference>
<comment type="similarity">
    <text evidence="1">Belongs to the peptidase A1 family.</text>
</comment>
<dbReference type="EMBL" id="LR721783">
    <property type="protein sequence ID" value="VVW38512.1"/>
    <property type="molecule type" value="Genomic_DNA"/>
</dbReference>
<keyword evidence="4" id="KW-0064">Aspartyl protease</keyword>
<reference evidence="9" key="1">
    <citation type="submission" date="2019-09" db="EMBL/GenBank/DDBJ databases">
        <authorList>
            <person name="Zhang L."/>
        </authorList>
    </citation>
    <scope>NUCLEOTIDE SEQUENCE</scope>
</reference>
<dbReference type="AlphaFoldDB" id="A0A5K1DHY9"/>
<keyword evidence="3 7" id="KW-0732">Signal</keyword>
<dbReference type="InterPro" id="IPR001969">
    <property type="entry name" value="Aspartic_peptidase_AS"/>
</dbReference>
<dbReference type="CDD" id="cd05476">
    <property type="entry name" value="pepsin_A_like_plant"/>
    <property type="match status" value="1"/>
</dbReference>
<evidence type="ECO:0000256" key="1">
    <source>
        <dbReference type="ARBA" id="ARBA00007447"/>
    </source>
</evidence>
<dbReference type="PROSITE" id="PS00141">
    <property type="entry name" value="ASP_PROTEASE"/>
    <property type="match status" value="1"/>
</dbReference>
<dbReference type="PANTHER" id="PTHR47967">
    <property type="entry name" value="OS07G0603500 PROTEIN-RELATED"/>
    <property type="match status" value="1"/>
</dbReference>
<dbReference type="OMA" id="NNDECEY"/>
<organism evidence="9">
    <name type="scientific">Nymphaea colorata</name>
    <name type="common">pocket water lily</name>
    <dbReference type="NCBI Taxonomy" id="210225"/>
    <lineage>
        <taxon>Eukaryota</taxon>
        <taxon>Viridiplantae</taxon>
        <taxon>Streptophyta</taxon>
        <taxon>Embryophyta</taxon>
        <taxon>Tracheophyta</taxon>
        <taxon>Spermatophyta</taxon>
        <taxon>Magnoliopsida</taxon>
        <taxon>Nymphaeales</taxon>
        <taxon>Nymphaeaceae</taxon>
        <taxon>Nymphaea</taxon>
    </lineage>
</organism>
<name>A0A5K1DHY9_9MAGN</name>
<dbReference type="InterPro" id="IPR032861">
    <property type="entry name" value="TAXi_N"/>
</dbReference>
<dbReference type="InterPro" id="IPR033121">
    <property type="entry name" value="PEPTIDASE_A1"/>
</dbReference>
<gene>
    <name evidence="9" type="ORF">NYM_LOCUS19284</name>
</gene>
<dbReference type="Pfam" id="PF14543">
    <property type="entry name" value="TAXi_N"/>
    <property type="match status" value="1"/>
</dbReference>
<evidence type="ECO:0000256" key="2">
    <source>
        <dbReference type="ARBA" id="ARBA00022670"/>
    </source>
</evidence>
<evidence type="ECO:0000256" key="4">
    <source>
        <dbReference type="ARBA" id="ARBA00022750"/>
    </source>
</evidence>
<keyword evidence="6" id="KW-0325">Glycoprotein</keyword>
<dbReference type="PROSITE" id="PS51767">
    <property type="entry name" value="PEPTIDASE_A1"/>
    <property type="match status" value="1"/>
</dbReference>
<dbReference type="GO" id="GO:0005576">
    <property type="term" value="C:extracellular region"/>
    <property type="evidence" value="ECO:0007669"/>
    <property type="project" value="TreeGrafter"/>
</dbReference>
<evidence type="ECO:0000256" key="7">
    <source>
        <dbReference type="SAM" id="SignalP"/>
    </source>
</evidence>
<keyword evidence="2" id="KW-0645">Protease</keyword>
<dbReference type="InterPro" id="IPR032799">
    <property type="entry name" value="TAXi_C"/>
</dbReference>
<dbReference type="GO" id="GO:0006508">
    <property type="term" value="P:proteolysis"/>
    <property type="evidence" value="ECO:0007669"/>
    <property type="project" value="UniProtKB-KW"/>
</dbReference>
<protein>
    <recommendedName>
        <fullName evidence="8">Peptidase A1 domain-containing protein</fullName>
    </recommendedName>
</protein>
<dbReference type="Gramene" id="NC5G0062690.1">
    <property type="protein sequence ID" value="NC5G0062690.1:cds"/>
    <property type="gene ID" value="NC5G0062690"/>
</dbReference>